<comment type="caution">
    <text evidence="1">The sequence shown here is derived from an EMBL/GenBank/DDBJ whole genome shotgun (WGS) entry which is preliminary data.</text>
</comment>
<name>A0ACB9HQP1_9ASTR</name>
<keyword evidence="2" id="KW-1185">Reference proteome</keyword>
<accession>A0ACB9HQP1</accession>
<reference evidence="1 2" key="2">
    <citation type="journal article" date="2022" name="Mol. Ecol. Resour.">
        <title>The genomes of chicory, endive, great burdock and yacon provide insights into Asteraceae paleo-polyploidization history and plant inulin production.</title>
        <authorList>
            <person name="Fan W."/>
            <person name="Wang S."/>
            <person name="Wang H."/>
            <person name="Wang A."/>
            <person name="Jiang F."/>
            <person name="Liu H."/>
            <person name="Zhao H."/>
            <person name="Xu D."/>
            <person name="Zhang Y."/>
        </authorList>
    </citation>
    <scope>NUCLEOTIDE SEQUENCE [LARGE SCALE GENOMIC DNA]</scope>
    <source>
        <strain evidence="2">cv. Yunnan</strain>
        <tissue evidence="1">Leaves</tissue>
    </source>
</reference>
<evidence type="ECO:0000313" key="2">
    <source>
        <dbReference type="Proteomes" id="UP001056120"/>
    </source>
</evidence>
<protein>
    <submittedName>
        <fullName evidence="1">Uncharacterized protein</fullName>
    </submittedName>
</protein>
<organism evidence="1 2">
    <name type="scientific">Smallanthus sonchifolius</name>
    <dbReference type="NCBI Taxonomy" id="185202"/>
    <lineage>
        <taxon>Eukaryota</taxon>
        <taxon>Viridiplantae</taxon>
        <taxon>Streptophyta</taxon>
        <taxon>Embryophyta</taxon>
        <taxon>Tracheophyta</taxon>
        <taxon>Spermatophyta</taxon>
        <taxon>Magnoliopsida</taxon>
        <taxon>eudicotyledons</taxon>
        <taxon>Gunneridae</taxon>
        <taxon>Pentapetalae</taxon>
        <taxon>asterids</taxon>
        <taxon>campanulids</taxon>
        <taxon>Asterales</taxon>
        <taxon>Asteraceae</taxon>
        <taxon>Asteroideae</taxon>
        <taxon>Heliantheae alliance</taxon>
        <taxon>Millerieae</taxon>
        <taxon>Smallanthus</taxon>
    </lineage>
</organism>
<dbReference type="Proteomes" id="UP001056120">
    <property type="component" value="Linkage Group LG11"/>
</dbReference>
<proteinExistence type="predicted"/>
<sequence>MASIGLDIATVEMVINYDISTNSKVHCILKDLVHKSSKETAELKQYPSFKDLRWKAARYAVFTSVHEHSEAHSQKT</sequence>
<gene>
    <name evidence="1" type="ORF">L1987_32819</name>
</gene>
<evidence type="ECO:0000313" key="1">
    <source>
        <dbReference type="EMBL" id="KAI3797561.1"/>
    </source>
</evidence>
<dbReference type="EMBL" id="CM042028">
    <property type="protein sequence ID" value="KAI3797561.1"/>
    <property type="molecule type" value="Genomic_DNA"/>
</dbReference>
<reference evidence="2" key="1">
    <citation type="journal article" date="2022" name="Mol. Ecol. Resour.">
        <title>The genomes of chicory, endive, great burdock and yacon provide insights into Asteraceae palaeo-polyploidization history and plant inulin production.</title>
        <authorList>
            <person name="Fan W."/>
            <person name="Wang S."/>
            <person name="Wang H."/>
            <person name="Wang A."/>
            <person name="Jiang F."/>
            <person name="Liu H."/>
            <person name="Zhao H."/>
            <person name="Xu D."/>
            <person name="Zhang Y."/>
        </authorList>
    </citation>
    <scope>NUCLEOTIDE SEQUENCE [LARGE SCALE GENOMIC DNA]</scope>
    <source>
        <strain evidence="2">cv. Yunnan</strain>
    </source>
</reference>